<evidence type="ECO:0000313" key="1">
    <source>
        <dbReference type="Proteomes" id="UP000675920"/>
    </source>
</evidence>
<name>A0A8B6XAN6_9BURK</name>
<dbReference type="RefSeq" id="WP_156924273.1">
    <property type="nucleotide sequence ID" value="NZ_AXWS01000007.1"/>
</dbReference>
<accession>A0A8B6XAN6</accession>
<dbReference type="Proteomes" id="UP000675920">
    <property type="component" value="Unplaced"/>
</dbReference>
<evidence type="ECO:0000313" key="2">
    <source>
        <dbReference type="RefSeq" id="WP_156924273.1"/>
    </source>
</evidence>
<dbReference type="AlphaFoldDB" id="A0A8B6XAN6"/>
<sequence>MAVSHNEALASDDALNFLAGYCGAASFSDFNDSERCMRGPSVARARVAAFHRRAVGARMTQKQTTAVVPQAAHAGGSRQSFVRHGSAACRRRRSSAACKGNT</sequence>
<keyword evidence="1" id="KW-1185">Reference proteome</keyword>
<reference evidence="2" key="1">
    <citation type="submission" date="2025-08" db="UniProtKB">
        <authorList>
            <consortium name="RefSeq"/>
        </authorList>
    </citation>
    <scope>IDENTIFICATION</scope>
</reference>
<protein>
    <submittedName>
        <fullName evidence="2">Uncharacterized protein</fullName>
    </submittedName>
</protein>
<organism evidence="1 2">
    <name type="scientific">Derxia gummosa DSM 723</name>
    <dbReference type="NCBI Taxonomy" id="1121388"/>
    <lineage>
        <taxon>Bacteria</taxon>
        <taxon>Pseudomonadati</taxon>
        <taxon>Pseudomonadota</taxon>
        <taxon>Betaproteobacteria</taxon>
        <taxon>Burkholderiales</taxon>
        <taxon>Alcaligenaceae</taxon>
        <taxon>Derxia</taxon>
    </lineage>
</organism>
<proteinExistence type="predicted"/>